<feature type="signal peptide" evidence="1">
    <location>
        <begin position="1"/>
        <end position="27"/>
    </location>
</feature>
<dbReference type="RefSeq" id="WP_318100263.1">
    <property type="nucleotide sequence ID" value="NZ_CP137573.1"/>
</dbReference>
<protein>
    <submittedName>
        <fullName evidence="2">SH3 domain-containing protein</fullName>
    </submittedName>
</protein>
<organism evidence="2 3">
    <name type="scientific">Streptomyces solicathayae</name>
    <dbReference type="NCBI Taxonomy" id="3081768"/>
    <lineage>
        <taxon>Bacteria</taxon>
        <taxon>Bacillati</taxon>
        <taxon>Actinomycetota</taxon>
        <taxon>Actinomycetes</taxon>
        <taxon>Kitasatosporales</taxon>
        <taxon>Streptomycetaceae</taxon>
        <taxon>Streptomyces</taxon>
    </lineage>
</organism>
<name>A0ABZ0LLM1_9ACTN</name>
<proteinExistence type="predicted"/>
<evidence type="ECO:0000313" key="2">
    <source>
        <dbReference type="EMBL" id="WOX20076.1"/>
    </source>
</evidence>
<feature type="chain" id="PRO_5046566846" evidence="1">
    <location>
        <begin position="28"/>
        <end position="112"/>
    </location>
</feature>
<evidence type="ECO:0000313" key="3">
    <source>
        <dbReference type="Proteomes" id="UP001301731"/>
    </source>
</evidence>
<dbReference type="EMBL" id="CP137573">
    <property type="protein sequence ID" value="WOX20076.1"/>
    <property type="molecule type" value="Genomic_DNA"/>
</dbReference>
<evidence type="ECO:0000256" key="1">
    <source>
        <dbReference type="SAM" id="SignalP"/>
    </source>
</evidence>
<keyword evidence="1" id="KW-0732">Signal</keyword>
<reference evidence="2 3" key="1">
    <citation type="submission" date="2023-10" db="EMBL/GenBank/DDBJ databases">
        <title>The genome sequence of Streptomyces sp. HUAS YS2.</title>
        <authorList>
            <person name="Mo P."/>
        </authorList>
    </citation>
    <scope>NUCLEOTIDE SEQUENCE [LARGE SCALE GENOMIC DNA]</scope>
    <source>
        <strain evidence="2 3">HUAS YS2</strain>
    </source>
</reference>
<sequence length="112" mass="11621">MIISGTLAAALLASAAAAAATTVPALAAAPSTGDYNSCGYYPTTTVHLRTGPGPRYTSTGLLGKDDGFDVDREKDGWYHVTLSNRSRSGIPAGKTGWLAKKYAKPAVCMQLD</sequence>
<dbReference type="Gene3D" id="2.30.30.40">
    <property type="entry name" value="SH3 Domains"/>
    <property type="match status" value="1"/>
</dbReference>
<accession>A0ABZ0LLM1</accession>
<keyword evidence="3" id="KW-1185">Reference proteome</keyword>
<gene>
    <name evidence="2" type="ORF">R2D22_01170</name>
</gene>
<dbReference type="Proteomes" id="UP001301731">
    <property type="component" value="Chromosome"/>
</dbReference>